<evidence type="ECO:0000313" key="2">
    <source>
        <dbReference type="Proteomes" id="UP000002774"/>
    </source>
</evidence>
<dbReference type="HOGENOM" id="CLU_929630_0_0_10"/>
<protein>
    <submittedName>
        <fullName evidence="1">Uncharacterized protein</fullName>
    </submittedName>
</protein>
<dbReference type="SUPFAM" id="SSF48239">
    <property type="entry name" value="Terpenoid cyclases/Protein prenyltransferases"/>
    <property type="match status" value="1"/>
</dbReference>
<proteinExistence type="predicted"/>
<accession>H1YA13</accession>
<reference evidence="1" key="1">
    <citation type="submission" date="2011-09" db="EMBL/GenBank/DDBJ databases">
        <title>The permanent draft genome of Mucilaginibacter paludis DSM 18603.</title>
        <authorList>
            <consortium name="US DOE Joint Genome Institute (JGI-PGF)"/>
            <person name="Lucas S."/>
            <person name="Han J."/>
            <person name="Lapidus A."/>
            <person name="Bruce D."/>
            <person name="Goodwin L."/>
            <person name="Pitluck S."/>
            <person name="Peters L."/>
            <person name="Kyrpides N."/>
            <person name="Mavromatis K."/>
            <person name="Ivanova N."/>
            <person name="Mikhailova N."/>
            <person name="Held B."/>
            <person name="Detter J.C."/>
            <person name="Tapia R."/>
            <person name="Han C."/>
            <person name="Land M."/>
            <person name="Hauser L."/>
            <person name="Markowitz V."/>
            <person name="Cheng J.-F."/>
            <person name="Hugenholtz P."/>
            <person name="Woyke T."/>
            <person name="Wu D."/>
            <person name="Tindall B."/>
            <person name="Brambilla E."/>
            <person name="Klenk H.-P."/>
            <person name="Eisen J.A."/>
        </authorList>
    </citation>
    <scope>NUCLEOTIDE SEQUENCE [LARGE SCALE GENOMIC DNA]</scope>
    <source>
        <strain evidence="1">DSM 18603</strain>
    </source>
</reference>
<evidence type="ECO:0000313" key="1">
    <source>
        <dbReference type="EMBL" id="EHQ24997.1"/>
    </source>
</evidence>
<dbReference type="InterPro" id="IPR008930">
    <property type="entry name" value="Terpenoid_cyclase/PrenylTrfase"/>
</dbReference>
<dbReference type="eggNOG" id="ENOG5032SGR">
    <property type="taxonomic scope" value="Bacteria"/>
</dbReference>
<dbReference type="OrthoDB" id="9801155at2"/>
<keyword evidence="2" id="KW-1185">Reference proteome</keyword>
<dbReference type="RefSeq" id="WP_008504619.1">
    <property type="nucleotide sequence ID" value="NZ_CM001403.1"/>
</dbReference>
<name>H1YA13_9SPHI</name>
<gene>
    <name evidence="1" type="ORF">Mucpa_0816</name>
</gene>
<organism evidence="1 2">
    <name type="scientific">Mucilaginibacter paludis DSM 18603</name>
    <dbReference type="NCBI Taxonomy" id="714943"/>
    <lineage>
        <taxon>Bacteria</taxon>
        <taxon>Pseudomonadati</taxon>
        <taxon>Bacteroidota</taxon>
        <taxon>Sphingobacteriia</taxon>
        <taxon>Sphingobacteriales</taxon>
        <taxon>Sphingobacteriaceae</taxon>
        <taxon>Mucilaginibacter</taxon>
    </lineage>
</organism>
<dbReference type="AlphaFoldDB" id="H1YA13"/>
<dbReference type="STRING" id="714943.Mucpa_0816"/>
<dbReference type="EMBL" id="CM001403">
    <property type="protein sequence ID" value="EHQ24997.1"/>
    <property type="molecule type" value="Genomic_DNA"/>
</dbReference>
<dbReference type="Proteomes" id="UP000002774">
    <property type="component" value="Chromosome"/>
</dbReference>
<sequence>MLCEVLKYQSAYGGFPSYVQAGAEIIADENCFITSLVLLELIHIASDTADERLQEAINRGIGFIENCQEPGSKGRFCFYPYAGSSPRFDIRLDADCDDSALALLVLLKAGKRTPAEIKELVATQLEPHRMTFVADHERGWVGRPLFRTWMNGTIRDNPIDCCVNLNVLALYHEAGFGNEEITSATVNLIINAVNLYGTKDSALRLIAPYYAHRAELYFATQRTVKAGVPNTEPLLQQLTKQLSADKDDPFSENRPICCNAHGRPLWFSPALQKIRKINYLSSLH</sequence>